<feature type="transmembrane region" description="Helical" evidence="7">
    <location>
        <begin position="272"/>
        <end position="298"/>
    </location>
</feature>
<keyword evidence="9" id="KW-1185">Reference proteome</keyword>
<reference evidence="9" key="1">
    <citation type="submission" date="2016-11" db="EMBL/GenBank/DDBJ databases">
        <authorList>
            <person name="Varghese N."/>
            <person name="Submissions S."/>
        </authorList>
    </citation>
    <scope>NUCLEOTIDE SEQUENCE [LARGE SCALE GENOMIC DNA]</scope>
    <source>
        <strain evidence="9">CGMCC 1.8995</strain>
    </source>
</reference>
<feature type="transmembrane region" description="Helical" evidence="7">
    <location>
        <begin position="95"/>
        <end position="122"/>
    </location>
</feature>
<comment type="subcellular location">
    <subcellularLocation>
        <location evidence="1">Cell inner membrane</location>
    </subcellularLocation>
</comment>
<dbReference type="STRING" id="634436.SAMN05216361_2420"/>
<accession>A0A1M5K9I7</accession>
<evidence type="ECO:0000256" key="5">
    <source>
        <dbReference type="ARBA" id="ARBA00022989"/>
    </source>
</evidence>
<dbReference type="InterPro" id="IPR007498">
    <property type="entry name" value="PqiA-like"/>
</dbReference>
<dbReference type="PANTHER" id="PTHR30462">
    <property type="entry name" value="INTERMEMBRANE TRANSPORT PROTEIN PQIB-RELATED"/>
    <property type="match status" value="1"/>
</dbReference>
<feature type="transmembrane region" description="Helical" evidence="7">
    <location>
        <begin position="143"/>
        <end position="163"/>
    </location>
</feature>
<dbReference type="AlphaFoldDB" id="A0A1M5K9I7"/>
<keyword evidence="6 7" id="KW-0472">Membrane</keyword>
<dbReference type="InterPro" id="IPR051800">
    <property type="entry name" value="PqiA-PqiB_transport"/>
</dbReference>
<evidence type="ECO:0000256" key="7">
    <source>
        <dbReference type="SAM" id="Phobius"/>
    </source>
</evidence>
<keyword evidence="3" id="KW-0997">Cell inner membrane</keyword>
<keyword evidence="2" id="KW-1003">Cell membrane</keyword>
<evidence type="ECO:0000313" key="9">
    <source>
        <dbReference type="Proteomes" id="UP000184520"/>
    </source>
</evidence>
<protein>
    <submittedName>
        <fullName evidence="8">Paraquat-inducible protein A</fullName>
    </submittedName>
</protein>
<evidence type="ECO:0000256" key="1">
    <source>
        <dbReference type="ARBA" id="ARBA00004533"/>
    </source>
</evidence>
<evidence type="ECO:0000256" key="3">
    <source>
        <dbReference type="ARBA" id="ARBA00022519"/>
    </source>
</evidence>
<feature type="transmembrane region" description="Helical" evidence="7">
    <location>
        <begin position="169"/>
        <end position="192"/>
    </location>
</feature>
<evidence type="ECO:0000256" key="4">
    <source>
        <dbReference type="ARBA" id="ARBA00022692"/>
    </source>
</evidence>
<dbReference type="RefSeq" id="WP_139241561.1">
    <property type="nucleotide sequence ID" value="NZ_FQWD01000003.1"/>
</dbReference>
<dbReference type="GO" id="GO:0005886">
    <property type="term" value="C:plasma membrane"/>
    <property type="evidence" value="ECO:0007669"/>
    <property type="project" value="UniProtKB-SubCell"/>
</dbReference>
<gene>
    <name evidence="8" type="ORF">SAMN05216361_2420</name>
</gene>
<name>A0A1M5K9I7_9ALTE</name>
<dbReference type="Proteomes" id="UP000184520">
    <property type="component" value="Unassembled WGS sequence"/>
</dbReference>
<dbReference type="EMBL" id="FQWD01000003">
    <property type="protein sequence ID" value="SHG49437.1"/>
    <property type="molecule type" value="Genomic_DNA"/>
</dbReference>
<evidence type="ECO:0000256" key="2">
    <source>
        <dbReference type="ARBA" id="ARBA00022475"/>
    </source>
</evidence>
<feature type="transmembrane region" description="Helical" evidence="7">
    <location>
        <begin position="345"/>
        <end position="368"/>
    </location>
</feature>
<keyword evidence="4 7" id="KW-0812">Transmembrane</keyword>
<feature type="transmembrane region" description="Helical" evidence="7">
    <location>
        <begin position="319"/>
        <end position="339"/>
    </location>
</feature>
<feature type="transmembrane region" description="Helical" evidence="7">
    <location>
        <begin position="47"/>
        <end position="67"/>
    </location>
</feature>
<dbReference type="PANTHER" id="PTHR30462:SF3">
    <property type="entry name" value="INTERMEMBRANE TRANSPORT PROTEIN PQIA"/>
    <property type="match status" value="1"/>
</dbReference>
<feature type="transmembrane region" description="Helical" evidence="7">
    <location>
        <begin position="225"/>
        <end position="244"/>
    </location>
</feature>
<organism evidence="8 9">
    <name type="scientific">Marisediminitalea aggregata</name>
    <dbReference type="NCBI Taxonomy" id="634436"/>
    <lineage>
        <taxon>Bacteria</taxon>
        <taxon>Pseudomonadati</taxon>
        <taxon>Pseudomonadota</taxon>
        <taxon>Gammaproteobacteria</taxon>
        <taxon>Alteromonadales</taxon>
        <taxon>Alteromonadaceae</taxon>
        <taxon>Marisediminitalea</taxon>
    </lineage>
</organism>
<dbReference type="OrthoDB" id="9800207at2"/>
<evidence type="ECO:0000313" key="8">
    <source>
        <dbReference type="EMBL" id="SHG49437.1"/>
    </source>
</evidence>
<keyword evidence="5 7" id="KW-1133">Transmembrane helix</keyword>
<proteinExistence type="predicted"/>
<sequence length="382" mass="42430">MSENASTCELICSQCEATVNVPHLQHKQRAVCPRCGHTLSIYHKQDYALCLSLAVSALVFLCLSLPFNFLSFRASGQQNNIDLPGGLNVLIEQDYVSLALITGLATLVLPGLVLVGLVVLLWGRLFSTPQNWMKTVLFWVKTLMPWSMAEIFLLGTLVSLIKITSLADVAIGMSFYAFVLFSVCMSAALFYFDETRIKIWLYNGHLPQAKPLSDETASLSIQRTWALLFTAVLLYIPANALPIMHTELFGSDEPNTIMGGVISLWQSGSYPIAGVIFGASIVIPIAKLVILARLTYAVQYHELTRPDRQIRYYRFIEFIGRWSMIDVFVVAILVALIQLGSTLSIYPGPAALAFCALVFVTMLAAMTFDTRLIWQQRKVSTL</sequence>
<evidence type="ECO:0000256" key="6">
    <source>
        <dbReference type="ARBA" id="ARBA00023136"/>
    </source>
</evidence>
<dbReference type="Pfam" id="PF04403">
    <property type="entry name" value="PqiA"/>
    <property type="match status" value="2"/>
</dbReference>